<protein>
    <submittedName>
        <fullName evidence="1">Uncharacterized protein</fullName>
    </submittedName>
</protein>
<dbReference type="Proteomes" id="UP001347796">
    <property type="component" value="Unassembled WGS sequence"/>
</dbReference>
<sequence>MAYTASLRFHFEDYESSESSSCDETSPLRSSLSRNSRKYNDCKNYLEYCSDTCESDSDCDSFQDSLQKSRRPETSYLFTRSTSMPRPCHNRMSRLSASQRNINHRRVLLKRIEETWFDSSSDSSDCSDDNESYGSLSCHSSEHHSIAQNRKWQSTDNLDSSGYYDESGSCVSEGSSLKQSRSSIENLLYDSENSHIYKSQQDSKIKTVSVTIDGEIQHLDTIQCFDYNKSYANSKPKTNGELDNSNREDDARYRDSGICMENGDVLKNNKEGQVETCFPYQPRFGFGKNRWYKPSMCQ</sequence>
<keyword evidence="2" id="KW-1185">Reference proteome</keyword>
<name>A0AAN8JDG6_PATCE</name>
<reference evidence="1 2" key="1">
    <citation type="submission" date="2024-01" db="EMBL/GenBank/DDBJ databases">
        <title>The genome of the rayed Mediterranean limpet Patella caerulea (Linnaeus, 1758).</title>
        <authorList>
            <person name="Anh-Thu Weber A."/>
            <person name="Halstead-Nussloch G."/>
        </authorList>
    </citation>
    <scope>NUCLEOTIDE SEQUENCE [LARGE SCALE GENOMIC DNA]</scope>
    <source>
        <strain evidence="1">AATW-2023a</strain>
        <tissue evidence="1">Whole specimen</tissue>
    </source>
</reference>
<evidence type="ECO:0000313" key="1">
    <source>
        <dbReference type="EMBL" id="KAK6173000.1"/>
    </source>
</evidence>
<dbReference type="AlphaFoldDB" id="A0AAN8JDG6"/>
<comment type="caution">
    <text evidence="1">The sequence shown here is derived from an EMBL/GenBank/DDBJ whole genome shotgun (WGS) entry which is preliminary data.</text>
</comment>
<gene>
    <name evidence="1" type="ORF">SNE40_016543</name>
</gene>
<dbReference type="EMBL" id="JAZGQO010000011">
    <property type="protein sequence ID" value="KAK6173000.1"/>
    <property type="molecule type" value="Genomic_DNA"/>
</dbReference>
<proteinExistence type="predicted"/>
<organism evidence="1 2">
    <name type="scientific">Patella caerulea</name>
    <name type="common">Rayed Mediterranean limpet</name>
    <dbReference type="NCBI Taxonomy" id="87958"/>
    <lineage>
        <taxon>Eukaryota</taxon>
        <taxon>Metazoa</taxon>
        <taxon>Spiralia</taxon>
        <taxon>Lophotrochozoa</taxon>
        <taxon>Mollusca</taxon>
        <taxon>Gastropoda</taxon>
        <taxon>Patellogastropoda</taxon>
        <taxon>Patelloidea</taxon>
        <taxon>Patellidae</taxon>
        <taxon>Patella</taxon>
    </lineage>
</organism>
<evidence type="ECO:0000313" key="2">
    <source>
        <dbReference type="Proteomes" id="UP001347796"/>
    </source>
</evidence>
<accession>A0AAN8JDG6</accession>